<dbReference type="PROSITE" id="PS50937">
    <property type="entry name" value="HTH_MERR_2"/>
    <property type="match status" value="1"/>
</dbReference>
<evidence type="ECO:0000256" key="1">
    <source>
        <dbReference type="ARBA" id="ARBA00023015"/>
    </source>
</evidence>
<dbReference type="OrthoDB" id="5297952at2"/>
<dbReference type="PANTHER" id="PTHR30204:SF92">
    <property type="entry name" value="HTH-TYPE TRANSCRIPTIONAL REGULATOR ZNTR"/>
    <property type="match status" value="1"/>
</dbReference>
<dbReference type="InterPro" id="IPR000551">
    <property type="entry name" value="MerR-type_HTH_dom"/>
</dbReference>
<dbReference type="PRINTS" id="PR00040">
    <property type="entry name" value="HTHMERR"/>
</dbReference>
<keyword evidence="3" id="KW-0804">Transcription</keyword>
<comment type="caution">
    <text evidence="5">The sequence shown here is derived from an EMBL/GenBank/DDBJ whole genome shotgun (WGS) entry which is preliminary data.</text>
</comment>
<dbReference type="Gene3D" id="1.10.1660.10">
    <property type="match status" value="1"/>
</dbReference>
<evidence type="ECO:0000259" key="4">
    <source>
        <dbReference type="PROSITE" id="PS50937"/>
    </source>
</evidence>
<dbReference type="InterPro" id="IPR009061">
    <property type="entry name" value="DNA-bd_dom_put_sf"/>
</dbReference>
<evidence type="ECO:0000256" key="2">
    <source>
        <dbReference type="ARBA" id="ARBA00023125"/>
    </source>
</evidence>
<dbReference type="Proteomes" id="UP000238196">
    <property type="component" value="Unassembled WGS sequence"/>
</dbReference>
<evidence type="ECO:0000313" key="5">
    <source>
        <dbReference type="EMBL" id="PPC75517.1"/>
    </source>
</evidence>
<keyword evidence="1" id="KW-0805">Transcription regulation</keyword>
<dbReference type="EMBL" id="PRLP01000087">
    <property type="protein sequence ID" value="PPC75517.1"/>
    <property type="molecule type" value="Genomic_DNA"/>
</dbReference>
<keyword evidence="2" id="KW-0238">DNA-binding</keyword>
<sequence length="171" mass="19570">MGRQPTTSPSEEEYKPVLEYKIGELASLTSCPVETIRYYEKQGLLPAASRNQANYRVYQEGHLKRLQFILHCRALDMTQEEIRLLVTLQDKPDSPCEQVDVLLDNHLQHVEARITQLQHLQEQLRLLRSQCDNHGPVSRCGIIEGLERLDVSTDDHHPDDTCSHVHGSHGL</sequence>
<dbReference type="SMART" id="SM00422">
    <property type="entry name" value="HTH_MERR"/>
    <property type="match status" value="1"/>
</dbReference>
<protein>
    <submittedName>
        <fullName evidence="5">Cd(II)/Pb(II)-responsive transcriptional regulator</fullName>
    </submittedName>
</protein>
<evidence type="ECO:0000256" key="3">
    <source>
        <dbReference type="ARBA" id="ARBA00023163"/>
    </source>
</evidence>
<dbReference type="AlphaFoldDB" id="A0A2S5KL00"/>
<dbReference type="CDD" id="cd04784">
    <property type="entry name" value="HTH_CadR-PbrR"/>
    <property type="match status" value="1"/>
</dbReference>
<evidence type="ECO:0000313" key="6">
    <source>
        <dbReference type="Proteomes" id="UP000238196"/>
    </source>
</evidence>
<dbReference type="GO" id="GO:0046872">
    <property type="term" value="F:metal ion binding"/>
    <property type="evidence" value="ECO:0007669"/>
    <property type="project" value="InterPro"/>
</dbReference>
<dbReference type="PANTHER" id="PTHR30204">
    <property type="entry name" value="REDOX-CYCLING DRUG-SENSING TRANSCRIPTIONAL ACTIVATOR SOXR"/>
    <property type="match status" value="1"/>
</dbReference>
<feature type="domain" description="HTH merR-type" evidence="4">
    <location>
        <begin position="19"/>
        <end position="88"/>
    </location>
</feature>
<dbReference type="GO" id="GO:0045893">
    <property type="term" value="P:positive regulation of DNA-templated transcription"/>
    <property type="evidence" value="ECO:0007669"/>
    <property type="project" value="InterPro"/>
</dbReference>
<name>A0A2S5KL00_9PROT</name>
<reference evidence="5 6" key="1">
    <citation type="submission" date="2018-02" db="EMBL/GenBank/DDBJ databases">
        <title>novel marine gammaproteobacteria from coastal saline agro ecosystem.</title>
        <authorList>
            <person name="Krishnan R."/>
            <person name="Ramesh Kumar N."/>
        </authorList>
    </citation>
    <scope>NUCLEOTIDE SEQUENCE [LARGE SCALE GENOMIC DNA]</scope>
    <source>
        <strain evidence="5 6">228</strain>
    </source>
</reference>
<accession>A0A2S5KL00</accession>
<dbReference type="InterPro" id="IPR047057">
    <property type="entry name" value="MerR_fam"/>
</dbReference>
<dbReference type="InterPro" id="IPR011791">
    <property type="entry name" value="CadR-PbrR"/>
</dbReference>
<dbReference type="NCBIfam" id="TIGR02047">
    <property type="entry name" value="CadR-PbrR"/>
    <property type="match status" value="1"/>
</dbReference>
<dbReference type="GO" id="GO:0003700">
    <property type="term" value="F:DNA-binding transcription factor activity"/>
    <property type="evidence" value="ECO:0007669"/>
    <property type="project" value="InterPro"/>
</dbReference>
<gene>
    <name evidence="5" type="primary">cadR</name>
    <name evidence="5" type="ORF">C4K68_20070</name>
</gene>
<dbReference type="SUPFAM" id="SSF46955">
    <property type="entry name" value="Putative DNA-binding domain"/>
    <property type="match status" value="1"/>
</dbReference>
<proteinExistence type="predicted"/>
<dbReference type="GO" id="GO:0003677">
    <property type="term" value="F:DNA binding"/>
    <property type="evidence" value="ECO:0007669"/>
    <property type="project" value="UniProtKB-KW"/>
</dbReference>
<dbReference type="Pfam" id="PF00376">
    <property type="entry name" value="MerR"/>
    <property type="match status" value="1"/>
</dbReference>
<dbReference type="Pfam" id="PF09278">
    <property type="entry name" value="MerR-DNA-bind"/>
    <property type="match status" value="1"/>
</dbReference>
<dbReference type="InterPro" id="IPR015358">
    <property type="entry name" value="Tscrpt_reg_MerR_DNA-bd"/>
</dbReference>
<organism evidence="5 6">
    <name type="scientific">Proteobacteria bacterium 228</name>
    <dbReference type="NCBI Taxonomy" id="2083153"/>
    <lineage>
        <taxon>Bacteria</taxon>
        <taxon>Pseudomonadati</taxon>
        <taxon>Pseudomonadota</taxon>
    </lineage>
</organism>